<accession>A0A2P2NRI6</accession>
<proteinExistence type="predicted"/>
<organism evidence="1">
    <name type="scientific">Rhizophora mucronata</name>
    <name type="common">Asiatic mangrove</name>
    <dbReference type="NCBI Taxonomy" id="61149"/>
    <lineage>
        <taxon>Eukaryota</taxon>
        <taxon>Viridiplantae</taxon>
        <taxon>Streptophyta</taxon>
        <taxon>Embryophyta</taxon>
        <taxon>Tracheophyta</taxon>
        <taxon>Spermatophyta</taxon>
        <taxon>Magnoliopsida</taxon>
        <taxon>eudicotyledons</taxon>
        <taxon>Gunneridae</taxon>
        <taxon>Pentapetalae</taxon>
        <taxon>rosids</taxon>
        <taxon>fabids</taxon>
        <taxon>Malpighiales</taxon>
        <taxon>Rhizophoraceae</taxon>
        <taxon>Rhizophora</taxon>
    </lineage>
</organism>
<dbReference type="AlphaFoldDB" id="A0A2P2NRI6"/>
<dbReference type="EMBL" id="GGEC01064591">
    <property type="protein sequence ID" value="MBX45075.1"/>
    <property type="molecule type" value="Transcribed_RNA"/>
</dbReference>
<reference evidence="1" key="1">
    <citation type="submission" date="2018-02" db="EMBL/GenBank/DDBJ databases">
        <title>Rhizophora mucronata_Transcriptome.</title>
        <authorList>
            <person name="Meera S.P."/>
            <person name="Sreeshan A."/>
            <person name="Augustine A."/>
        </authorList>
    </citation>
    <scope>NUCLEOTIDE SEQUENCE</scope>
    <source>
        <tissue evidence="1">Leaf</tissue>
    </source>
</reference>
<evidence type="ECO:0000313" key="1">
    <source>
        <dbReference type="EMBL" id="MBX45075.1"/>
    </source>
</evidence>
<name>A0A2P2NRI6_RHIMU</name>
<protein>
    <submittedName>
        <fullName evidence="1">Uncharacterized protein</fullName>
    </submittedName>
</protein>
<sequence>MVLVFRLRAEDYNVHTNDIGLLRSLLNNSLHVAAS</sequence>